<dbReference type="Gene3D" id="3.30.565.10">
    <property type="entry name" value="Histidine kinase-like ATPase, C-terminal domain"/>
    <property type="match status" value="1"/>
</dbReference>
<sequence length="494" mass="56589">MHGININNKPEGNIIWRGLGGHFDSISQIINEFIDNSISNFKGNNPIIKNIVICIEEKANNKVFISIEDSGTGFKNLDSAFTLGAQNAKDSPMNEHGFGFKHALATANPDNNSWHICTRDEEQSKKQKYTEIEASYKFEGFKAYQVDTHDKEWPGRLNGSGTYLSFTCSEDLFKTVTEGHQGNFGFETRVEFLIEDIGYIYSDLIKEDIANISIVYTDIRGIQKNKNVKAVEPDYEKFIEPGKGKEKVLLDGKSVSLEYEFGVMKVSGYRKYYKRNMSTSGVEIRFNGRVIATNIFQEIWDIEKHNSYNYLLIKLNLISDDLDDLPTTRTSKNGIRKGDPKLNDLFAWVREYLSEPKKSIKDIKHEVDLFKKLQELKKSQLPNLQTVTTEKNVFLGIKERIRIDLYQKTSDGLVIYEGKKDFTSVQDLYQLKMYWDGCIIDGLKPNTGVLIASTHPQSVKDLIKYMNQMTDSSGNNYHLILKTWKEEGIDYPEI</sequence>
<dbReference type="RefSeq" id="WP_347163003.1">
    <property type="nucleotide sequence ID" value="NZ_JBDLOB010000003.1"/>
</dbReference>
<evidence type="ECO:0000313" key="2">
    <source>
        <dbReference type="Proteomes" id="UP001414441"/>
    </source>
</evidence>
<accession>A0ABV0D564</accession>
<protein>
    <submittedName>
        <fullName evidence="1">ATP-binding protein</fullName>
    </submittedName>
</protein>
<name>A0ABV0D564_9GAMM</name>
<dbReference type="InterPro" id="IPR036890">
    <property type="entry name" value="HATPase_C_sf"/>
</dbReference>
<dbReference type="EMBL" id="JBDLOB010000003">
    <property type="protein sequence ID" value="MEN8625832.1"/>
    <property type="molecule type" value="Genomic_DNA"/>
</dbReference>
<dbReference type="SUPFAM" id="SSF55874">
    <property type="entry name" value="ATPase domain of HSP90 chaperone/DNA topoisomerase II/histidine kinase"/>
    <property type="match status" value="1"/>
</dbReference>
<evidence type="ECO:0000313" key="1">
    <source>
        <dbReference type="EMBL" id="MEN8625832.1"/>
    </source>
</evidence>
<gene>
    <name evidence="1" type="ORF">ABFV72_07380</name>
</gene>
<dbReference type="GO" id="GO:0005524">
    <property type="term" value="F:ATP binding"/>
    <property type="evidence" value="ECO:0007669"/>
    <property type="project" value="UniProtKB-KW"/>
</dbReference>
<comment type="caution">
    <text evidence="1">The sequence shown here is derived from an EMBL/GenBank/DDBJ whole genome shotgun (WGS) entry which is preliminary data.</text>
</comment>
<reference evidence="1 2" key="1">
    <citation type="submission" date="2024-05" db="EMBL/GenBank/DDBJ databases">
        <title>Genome sequencing of Marine Estuary Bacteria, Pseudoalteromonas distincta strain FA, Psychrobacter proteolyticus strain EA, and Shewanella baltica strain CA.</title>
        <authorList>
            <person name="Dieffenbach S.A."/>
            <person name="Maclea K.S."/>
        </authorList>
    </citation>
    <scope>NUCLEOTIDE SEQUENCE [LARGE SCALE GENOMIC DNA]</scope>
    <source>
        <strain evidence="1 2">EA</strain>
    </source>
</reference>
<proteinExistence type="predicted"/>
<dbReference type="Proteomes" id="UP001414441">
    <property type="component" value="Unassembled WGS sequence"/>
</dbReference>
<keyword evidence="2" id="KW-1185">Reference proteome</keyword>
<keyword evidence="1" id="KW-0067">ATP-binding</keyword>
<organism evidence="1 2">
    <name type="scientific">Psychrobacter proteolyticus</name>
    <dbReference type="NCBI Taxonomy" id="147825"/>
    <lineage>
        <taxon>Bacteria</taxon>
        <taxon>Pseudomonadati</taxon>
        <taxon>Pseudomonadota</taxon>
        <taxon>Gammaproteobacteria</taxon>
        <taxon>Moraxellales</taxon>
        <taxon>Moraxellaceae</taxon>
        <taxon>Psychrobacter</taxon>
    </lineage>
</organism>
<keyword evidence="1" id="KW-0547">Nucleotide-binding</keyword>